<evidence type="ECO:0000256" key="2">
    <source>
        <dbReference type="ARBA" id="ARBA00008481"/>
    </source>
</evidence>
<organism evidence="9">
    <name type="scientific">Coralloluteibacterium stylophorae</name>
    <dbReference type="NCBI Taxonomy" id="1776034"/>
    <lineage>
        <taxon>Bacteria</taxon>
        <taxon>Pseudomonadati</taxon>
        <taxon>Pseudomonadota</taxon>
        <taxon>Gammaproteobacteria</taxon>
        <taxon>Lysobacterales</taxon>
        <taxon>Lysobacteraceae</taxon>
        <taxon>Coralloluteibacterium</taxon>
    </lineage>
</organism>
<dbReference type="InterPro" id="IPR011842">
    <property type="entry name" value="PQQ_synth_PqqB"/>
</dbReference>
<dbReference type="InterPro" id="IPR001279">
    <property type="entry name" value="Metallo-B-lactamas"/>
</dbReference>
<dbReference type="InterPro" id="IPR036866">
    <property type="entry name" value="RibonucZ/Hydroxyglut_hydro"/>
</dbReference>
<evidence type="ECO:0000256" key="7">
    <source>
        <dbReference type="HAMAP-Rule" id="MF_00653"/>
    </source>
</evidence>
<comment type="caution">
    <text evidence="9">The sequence shown here is derived from an EMBL/GenBank/DDBJ whole genome shotgun (WGS) entry which is preliminary data.</text>
</comment>
<evidence type="ECO:0000256" key="4">
    <source>
        <dbReference type="ARBA" id="ARBA00022448"/>
    </source>
</evidence>
<dbReference type="EMBL" id="JAGQFT010000165">
    <property type="protein sequence ID" value="MBR0563705.1"/>
    <property type="molecule type" value="Genomic_DNA"/>
</dbReference>
<evidence type="ECO:0000256" key="5">
    <source>
        <dbReference type="ARBA" id="ARBA00022905"/>
    </source>
</evidence>
<comment type="pathway">
    <text evidence="1 7">Cofactor biosynthesis; pyrroloquinoline quinone biosynthesis.</text>
</comment>
<proteinExistence type="inferred from homology"/>
<feature type="domain" description="Metallo-beta-lactamase" evidence="8">
    <location>
        <begin position="50"/>
        <end position="272"/>
    </location>
</feature>
<evidence type="ECO:0000313" key="9">
    <source>
        <dbReference type="EMBL" id="MBR0563705.1"/>
    </source>
</evidence>
<evidence type="ECO:0000256" key="1">
    <source>
        <dbReference type="ARBA" id="ARBA00004886"/>
    </source>
</evidence>
<reference evidence="9" key="1">
    <citation type="submission" date="2021-04" db="EMBL/GenBank/DDBJ databases">
        <authorList>
            <person name="Karlyshev A.V."/>
        </authorList>
    </citation>
    <scope>NUCLEOTIDE SEQUENCE</scope>
    <source>
        <strain evidence="9">LMG 29479</strain>
    </source>
</reference>
<dbReference type="Gene3D" id="3.60.15.10">
    <property type="entry name" value="Ribonuclease Z/Hydroxyacylglutathione hydrolase-like"/>
    <property type="match status" value="1"/>
</dbReference>
<dbReference type="Pfam" id="PF12706">
    <property type="entry name" value="Lactamase_B_2"/>
    <property type="match status" value="1"/>
</dbReference>
<evidence type="ECO:0000256" key="6">
    <source>
        <dbReference type="ARBA" id="ARBA00030966"/>
    </source>
</evidence>
<sequence>MRVRVLGSAAGGGFPPWNCNCRTCRGVRDGSLRATARTQSSIALTGEDANWLLCNASPDILAQLQANPVLQPARALRDTAIAAICLLDAQVDHTTGLYMLREHRARHRVWTTAPVREDLTRGNPILPLLEHYCGVDWQEIGLDGATFAMPEIPGLRFTALPLTSNAPPYSPHRDAPVPGDTIGLLVEAERSGRRLFYAPGLGEMEPHVWAAMRAADCVLVDGTCWTDDEMERQGVGRKRARAMGHLPQSGPGGMLEWLAKLPASTRKVLIHINNTNPILDEDGPERAALAAAGIEVAHDGMEIAL</sequence>
<dbReference type="SUPFAM" id="SSF56281">
    <property type="entry name" value="Metallo-hydrolase/oxidoreductase"/>
    <property type="match status" value="1"/>
</dbReference>
<comment type="similarity">
    <text evidence="2 7">Belongs to the PqqB family.</text>
</comment>
<dbReference type="UniPathway" id="UPA00539"/>
<evidence type="ECO:0000259" key="8">
    <source>
        <dbReference type="Pfam" id="PF12706"/>
    </source>
</evidence>
<name>A0A8J8AZ40_9GAMM</name>
<evidence type="ECO:0000256" key="3">
    <source>
        <dbReference type="ARBA" id="ARBA00015084"/>
    </source>
</evidence>
<keyword evidence="5 7" id="KW-0884">PQQ biosynthesis</keyword>
<dbReference type="HAMAP" id="MF_00653">
    <property type="entry name" value="PQQ_syn_PqqB"/>
    <property type="match status" value="1"/>
</dbReference>
<accession>A0A8J8AZ40</accession>
<protein>
    <recommendedName>
        <fullName evidence="3 7">Coenzyme PQQ synthesis protein B</fullName>
    </recommendedName>
    <alternativeName>
        <fullName evidence="6 7">Pyrroloquinoline quinone biosynthesis protein B</fullName>
    </alternativeName>
</protein>
<comment type="function">
    <text evidence="7">May be involved in the transport of PQQ or its precursor to the periplasm.</text>
</comment>
<dbReference type="GO" id="GO:0018189">
    <property type="term" value="P:pyrroloquinoline quinone biosynthetic process"/>
    <property type="evidence" value="ECO:0007669"/>
    <property type="project" value="UniProtKB-UniRule"/>
</dbReference>
<gene>
    <name evidence="7 9" type="primary">pqqB</name>
    <name evidence="9" type="ORF">KB893_14465</name>
</gene>
<dbReference type="NCBIfam" id="TIGR02108">
    <property type="entry name" value="PQQ_syn_pqqB"/>
    <property type="match status" value="1"/>
</dbReference>
<dbReference type="CDD" id="cd16274">
    <property type="entry name" value="PQQB-like_MBL-fold"/>
    <property type="match status" value="1"/>
</dbReference>
<keyword evidence="4 7" id="KW-0813">Transport</keyword>
<dbReference type="AlphaFoldDB" id="A0A8J8AZ40"/>